<organism evidence="1 2">
    <name type="scientific">Cryobacterium psychrophilum</name>
    <dbReference type="NCBI Taxonomy" id="41988"/>
    <lineage>
        <taxon>Bacteria</taxon>
        <taxon>Bacillati</taxon>
        <taxon>Actinomycetota</taxon>
        <taxon>Actinomycetes</taxon>
        <taxon>Micrococcales</taxon>
        <taxon>Microbacteriaceae</taxon>
        <taxon>Cryobacterium</taxon>
    </lineage>
</organism>
<gene>
    <name evidence="1" type="ORF">E3T53_06995</name>
</gene>
<sequence>MKGRIAVVLMSLLLVLYLVLMGWRAVLFMQSGEPVGIMIGVSLLVLPIIGFWALVKEITFGIRSERLVHLLEEQGGLPVDNLPRRASGRPIRAAADADFPQYKAEADAEPDNWRVWLRLGLAYDASGDRRRARGAIRTAIALERAPQP</sequence>
<dbReference type="SUPFAM" id="SSF48452">
    <property type="entry name" value="TPR-like"/>
    <property type="match status" value="1"/>
</dbReference>
<comment type="caution">
    <text evidence="1">The sequence shown here is derived from an EMBL/GenBank/DDBJ whole genome shotgun (WGS) entry which is preliminary data.</text>
</comment>
<dbReference type="EMBL" id="SOHQ01000021">
    <property type="protein sequence ID" value="TFD79753.1"/>
    <property type="molecule type" value="Genomic_DNA"/>
</dbReference>
<dbReference type="OrthoDB" id="4485518at2"/>
<protein>
    <recommendedName>
        <fullName evidence="3">Tetratricopeptide repeat protein</fullName>
    </recommendedName>
</protein>
<keyword evidence="2" id="KW-1185">Reference proteome</keyword>
<reference evidence="1 2" key="1">
    <citation type="submission" date="2019-03" db="EMBL/GenBank/DDBJ databases">
        <title>Genomics of glacier-inhabiting Cryobacterium strains.</title>
        <authorList>
            <person name="Liu Q."/>
            <person name="Xin Y.-H."/>
        </authorList>
    </citation>
    <scope>NUCLEOTIDE SEQUENCE [LARGE SCALE GENOMIC DNA]</scope>
    <source>
        <strain evidence="1 2">CGMCC 1.4292</strain>
    </source>
</reference>
<dbReference type="InterPro" id="IPR011990">
    <property type="entry name" value="TPR-like_helical_dom_sf"/>
</dbReference>
<evidence type="ECO:0000313" key="1">
    <source>
        <dbReference type="EMBL" id="TFD79753.1"/>
    </source>
</evidence>
<evidence type="ECO:0008006" key="3">
    <source>
        <dbReference type="Google" id="ProtNLM"/>
    </source>
</evidence>
<evidence type="ECO:0000313" key="2">
    <source>
        <dbReference type="Proteomes" id="UP000298218"/>
    </source>
</evidence>
<name>A0A4Y8KPL3_9MICO</name>
<proteinExistence type="predicted"/>
<dbReference type="RefSeq" id="WP_134172033.1">
    <property type="nucleotide sequence ID" value="NZ_SODI01000001.1"/>
</dbReference>
<dbReference type="AlphaFoldDB" id="A0A4Y8KPL3"/>
<accession>A0A4Y8KPL3</accession>
<dbReference type="Proteomes" id="UP000298218">
    <property type="component" value="Unassembled WGS sequence"/>
</dbReference>